<sequence>MDAYSRRNGMYVYDGLDCRPISYSELCDDQAFDPSNIGDDPKFLSWILPVSSRGSPFKGKSYVLGFDYGSRTLFVRQFHWIPGRIDDIWCVWDEGFTVYRLTIPDLIEVLDSVLSGTADVSRGILSYHSHCMIPRSGDDPGLEIVITILLCQWVVDFAAVFSGMDTAACDQFTKTLTTYMEDCRLILQRASYRAWFASRDGHTMRDYSRKAAIDKYTNDLYTFSQSAESGSLNGKSWHAPGLNTCSMLRRRDRYVRRERAEWKLEGLFARRAAALPAESSEQVFEKMLARFEEDAQPAFKLEPPRTPPPRPLHDAQVPRDSSGTQSPEIVSAAAEPLFIETTDFQKIPLTLLLERFLELVETYPGLDTPGHRRRFGGLLAEMGIDIEQASMEDNSTGLSLENQAGRWTYSEAGSFGGSPRAFAGPGLLPSPLLD</sequence>
<keyword evidence="3" id="KW-1185">Reference proteome</keyword>
<dbReference type="AlphaFoldDB" id="A0A2I2FTS9"/>
<protein>
    <submittedName>
        <fullName evidence="2">Uncharacterized protein</fullName>
    </submittedName>
</protein>
<reference evidence="2 3" key="1">
    <citation type="submission" date="2016-12" db="EMBL/GenBank/DDBJ databases">
        <title>The genomes of Aspergillus section Nigri reveals drivers in fungal speciation.</title>
        <authorList>
            <consortium name="DOE Joint Genome Institute"/>
            <person name="Vesth T.C."/>
            <person name="Nybo J."/>
            <person name="Theobald S."/>
            <person name="Brandl J."/>
            <person name="Frisvad J.C."/>
            <person name="Nielsen K.F."/>
            <person name="Lyhne E.K."/>
            <person name="Kogle M.E."/>
            <person name="Kuo A."/>
            <person name="Riley R."/>
            <person name="Clum A."/>
            <person name="Nolan M."/>
            <person name="Lipzen A."/>
            <person name="Salamov A."/>
            <person name="Henrissat B."/>
            <person name="Wiebenga A."/>
            <person name="De Vries R.P."/>
            <person name="Grigoriev I.V."/>
            <person name="Mortensen U.H."/>
            <person name="Andersen M.R."/>
            <person name="Baker S.E."/>
        </authorList>
    </citation>
    <scope>NUCLEOTIDE SEQUENCE [LARGE SCALE GENOMIC DNA]</scope>
    <source>
        <strain evidence="2 3">IBT 23096</strain>
    </source>
</reference>
<organism evidence="2 3">
    <name type="scientific">Aspergillus steynii IBT 23096</name>
    <dbReference type="NCBI Taxonomy" id="1392250"/>
    <lineage>
        <taxon>Eukaryota</taxon>
        <taxon>Fungi</taxon>
        <taxon>Dikarya</taxon>
        <taxon>Ascomycota</taxon>
        <taxon>Pezizomycotina</taxon>
        <taxon>Eurotiomycetes</taxon>
        <taxon>Eurotiomycetidae</taxon>
        <taxon>Eurotiales</taxon>
        <taxon>Aspergillaceae</taxon>
        <taxon>Aspergillus</taxon>
        <taxon>Aspergillus subgen. Circumdati</taxon>
    </lineage>
</organism>
<proteinExistence type="predicted"/>
<evidence type="ECO:0000256" key="1">
    <source>
        <dbReference type="SAM" id="MobiDB-lite"/>
    </source>
</evidence>
<dbReference type="STRING" id="1392250.A0A2I2FTS9"/>
<evidence type="ECO:0000313" key="3">
    <source>
        <dbReference type="Proteomes" id="UP000234275"/>
    </source>
</evidence>
<dbReference type="Proteomes" id="UP000234275">
    <property type="component" value="Unassembled WGS sequence"/>
</dbReference>
<dbReference type="EMBL" id="MSFO01000010">
    <property type="protein sequence ID" value="PLB44039.1"/>
    <property type="molecule type" value="Genomic_DNA"/>
</dbReference>
<evidence type="ECO:0000313" key="2">
    <source>
        <dbReference type="EMBL" id="PLB44039.1"/>
    </source>
</evidence>
<gene>
    <name evidence="2" type="ORF">P170DRAFT_441484</name>
</gene>
<dbReference type="VEuPathDB" id="FungiDB:P170DRAFT_441484"/>
<dbReference type="OrthoDB" id="4363600at2759"/>
<dbReference type="RefSeq" id="XP_024699341.1">
    <property type="nucleotide sequence ID" value="XM_024850323.1"/>
</dbReference>
<dbReference type="GeneID" id="36558022"/>
<feature type="region of interest" description="Disordered" evidence="1">
    <location>
        <begin position="298"/>
        <end position="327"/>
    </location>
</feature>
<name>A0A2I2FTS9_9EURO</name>
<comment type="caution">
    <text evidence="2">The sequence shown here is derived from an EMBL/GenBank/DDBJ whole genome shotgun (WGS) entry which is preliminary data.</text>
</comment>
<accession>A0A2I2FTS9</accession>